<keyword evidence="4 9" id="KW-0808">Transferase</keyword>
<dbReference type="CDD" id="cd00751">
    <property type="entry name" value="thiolase"/>
    <property type="match status" value="1"/>
</dbReference>
<keyword evidence="13" id="KW-1185">Reference proteome</keyword>
<dbReference type="Pfam" id="PF00108">
    <property type="entry name" value="Thiolase_N"/>
    <property type="match status" value="1"/>
</dbReference>
<gene>
    <name evidence="12" type="ORF">J2W55_001165</name>
</gene>
<evidence type="ECO:0000256" key="2">
    <source>
        <dbReference type="ARBA" id="ARBA00011881"/>
    </source>
</evidence>
<evidence type="ECO:0000313" key="13">
    <source>
        <dbReference type="Proteomes" id="UP001247620"/>
    </source>
</evidence>
<keyword evidence="7" id="KW-0630">Potassium</keyword>
<feature type="domain" description="Thiolase N-terminal" evidence="10">
    <location>
        <begin position="4"/>
        <end position="261"/>
    </location>
</feature>
<keyword evidence="6" id="KW-0809">Transit peptide</keyword>
<dbReference type="Proteomes" id="UP001247620">
    <property type="component" value="Unassembled WGS sequence"/>
</dbReference>
<reference evidence="12 13" key="1">
    <citation type="submission" date="2023-07" db="EMBL/GenBank/DDBJ databases">
        <title>Sorghum-associated microbial communities from plants grown in Nebraska, USA.</title>
        <authorList>
            <person name="Schachtman D."/>
        </authorList>
    </citation>
    <scope>NUCLEOTIDE SEQUENCE [LARGE SCALE GENOMIC DNA]</scope>
    <source>
        <strain evidence="12 13">3262</strain>
    </source>
</reference>
<comment type="caution">
    <text evidence="12">The sequence shown here is derived from an EMBL/GenBank/DDBJ whole genome shotgun (WGS) entry which is preliminary data.</text>
</comment>
<sequence length="392" mass="41263">MKEVVIVAATRTPIGSFGGSLAAISATQLGSQVIKAAIEKAGLKPDQIQEVYMGNVMSANLGQAPATQAAIFAGLPYLPATTVNKVCASGMKAIMLAAQSIAIGQNDIVVAGGMESMSNVPYYLDKARNGYRLGNGQITDGLVKDGLWDVYNDYHMGSAAELCATDCNITREEQDAYAIESYKRAQKAQNEGKFRNEITPVELKDKKGDITLFAEDEEPKAVKFEKIPSLKPVFKQGGTVTAANASTLNDGAAALVLMSREKAEELGIKPLAKIISYADAQQAPEWFTTAPSKAIPLALHRANLAAEQIDFFEINEAFSVVSIANNQLLKLDAAKVNVNGGAVSLGHPLGASGARIIVTLLSVLQQNNGKYGAAGICNGGGGASAMVIENLR</sequence>
<organism evidence="12 13">
    <name type="scientific">Mucilaginibacter pocheonensis</name>
    <dbReference type="NCBI Taxonomy" id="398050"/>
    <lineage>
        <taxon>Bacteria</taxon>
        <taxon>Pseudomonadati</taxon>
        <taxon>Bacteroidota</taxon>
        <taxon>Sphingobacteriia</taxon>
        <taxon>Sphingobacteriales</taxon>
        <taxon>Sphingobacteriaceae</taxon>
        <taxon>Mucilaginibacter</taxon>
    </lineage>
</organism>
<evidence type="ECO:0000256" key="6">
    <source>
        <dbReference type="ARBA" id="ARBA00022946"/>
    </source>
</evidence>
<dbReference type="SUPFAM" id="SSF53901">
    <property type="entry name" value="Thiolase-like"/>
    <property type="match status" value="2"/>
</dbReference>
<evidence type="ECO:0000256" key="7">
    <source>
        <dbReference type="ARBA" id="ARBA00022958"/>
    </source>
</evidence>
<feature type="domain" description="Thiolase C-terminal" evidence="11">
    <location>
        <begin position="269"/>
        <end position="389"/>
    </location>
</feature>
<dbReference type="EC" id="2.3.1.9" evidence="3"/>
<proteinExistence type="inferred from homology"/>
<comment type="subunit">
    <text evidence="2">Homotetramer.</text>
</comment>
<name>A0ABU1T7G0_9SPHI</name>
<evidence type="ECO:0000256" key="4">
    <source>
        <dbReference type="ARBA" id="ARBA00022679"/>
    </source>
</evidence>
<comment type="similarity">
    <text evidence="1 9">Belongs to the thiolase-like superfamily. Thiolase family.</text>
</comment>
<evidence type="ECO:0000256" key="1">
    <source>
        <dbReference type="ARBA" id="ARBA00010982"/>
    </source>
</evidence>
<dbReference type="PANTHER" id="PTHR18919:SF156">
    <property type="entry name" value="ACETYL-COA ACETYLTRANSFERASE, MITOCHONDRIAL"/>
    <property type="match status" value="1"/>
</dbReference>
<dbReference type="PROSITE" id="PS00098">
    <property type="entry name" value="THIOLASE_1"/>
    <property type="match status" value="1"/>
</dbReference>
<evidence type="ECO:0000259" key="11">
    <source>
        <dbReference type="Pfam" id="PF02803"/>
    </source>
</evidence>
<dbReference type="GO" id="GO:0003985">
    <property type="term" value="F:acetyl-CoA C-acetyltransferase activity"/>
    <property type="evidence" value="ECO:0007669"/>
    <property type="project" value="UniProtKB-EC"/>
</dbReference>
<dbReference type="Gene3D" id="3.40.47.10">
    <property type="match status" value="1"/>
</dbReference>
<accession>A0ABU1T7G0</accession>
<dbReference type="Pfam" id="PF02803">
    <property type="entry name" value="Thiolase_C"/>
    <property type="match status" value="1"/>
</dbReference>
<dbReference type="PIRSF" id="PIRSF000429">
    <property type="entry name" value="Ac-CoA_Ac_transf"/>
    <property type="match status" value="1"/>
</dbReference>
<evidence type="ECO:0000256" key="3">
    <source>
        <dbReference type="ARBA" id="ARBA00012705"/>
    </source>
</evidence>
<keyword evidence="5" id="KW-0479">Metal-binding</keyword>
<dbReference type="PROSITE" id="PS00737">
    <property type="entry name" value="THIOLASE_2"/>
    <property type="match status" value="1"/>
</dbReference>
<dbReference type="PANTHER" id="PTHR18919">
    <property type="entry name" value="ACETYL-COA C-ACYLTRANSFERASE"/>
    <property type="match status" value="1"/>
</dbReference>
<dbReference type="NCBIfam" id="TIGR01930">
    <property type="entry name" value="AcCoA-C-Actrans"/>
    <property type="match status" value="1"/>
</dbReference>
<dbReference type="InterPro" id="IPR020617">
    <property type="entry name" value="Thiolase_C"/>
</dbReference>
<evidence type="ECO:0000256" key="5">
    <source>
        <dbReference type="ARBA" id="ARBA00022723"/>
    </source>
</evidence>
<dbReference type="InterPro" id="IPR020615">
    <property type="entry name" value="Thiolase_acyl_enz_int_AS"/>
</dbReference>
<dbReference type="InterPro" id="IPR020613">
    <property type="entry name" value="Thiolase_CS"/>
</dbReference>
<keyword evidence="8 9" id="KW-0012">Acyltransferase</keyword>
<evidence type="ECO:0000259" key="10">
    <source>
        <dbReference type="Pfam" id="PF00108"/>
    </source>
</evidence>
<dbReference type="InterPro" id="IPR020616">
    <property type="entry name" value="Thiolase_N"/>
</dbReference>
<dbReference type="PROSITE" id="PS00099">
    <property type="entry name" value="THIOLASE_3"/>
    <property type="match status" value="1"/>
</dbReference>
<dbReference type="InterPro" id="IPR020610">
    <property type="entry name" value="Thiolase_AS"/>
</dbReference>
<evidence type="ECO:0000256" key="8">
    <source>
        <dbReference type="ARBA" id="ARBA00023315"/>
    </source>
</evidence>
<dbReference type="RefSeq" id="WP_310092970.1">
    <property type="nucleotide sequence ID" value="NZ_JAVDUU010000001.1"/>
</dbReference>
<dbReference type="InterPro" id="IPR002155">
    <property type="entry name" value="Thiolase"/>
</dbReference>
<evidence type="ECO:0000313" key="12">
    <source>
        <dbReference type="EMBL" id="MDR6941337.1"/>
    </source>
</evidence>
<protein>
    <recommendedName>
        <fullName evidence="3">acetyl-CoA C-acetyltransferase</fullName>
        <ecNumber evidence="3">2.3.1.9</ecNumber>
    </recommendedName>
</protein>
<dbReference type="InterPro" id="IPR016039">
    <property type="entry name" value="Thiolase-like"/>
</dbReference>
<dbReference type="EMBL" id="JAVDUU010000001">
    <property type="protein sequence ID" value="MDR6941337.1"/>
    <property type="molecule type" value="Genomic_DNA"/>
</dbReference>
<evidence type="ECO:0000256" key="9">
    <source>
        <dbReference type="RuleBase" id="RU003557"/>
    </source>
</evidence>